<name>A0A1J4TPC2_9BACT</name>
<dbReference type="EMBL" id="MNUY01000077">
    <property type="protein sequence ID" value="OIO12843.1"/>
    <property type="molecule type" value="Genomic_DNA"/>
</dbReference>
<sequence length="137" mass="15341">MPDISIIKRGRPTKYSATTTPGRATHYTEKRLKAGDFPTIEGLALELGVSSRTLYGWQDQYPEFFQAMEKIRDIQKHILQSDGLAGKLNVRMAIFLLKASHGLSDAPPPVHATQNNYMNISPEVLADAMKLLEKENQ</sequence>
<dbReference type="Proteomes" id="UP000183120">
    <property type="component" value="Unassembled WGS sequence"/>
</dbReference>
<evidence type="ECO:0000313" key="2">
    <source>
        <dbReference type="Proteomes" id="UP000183120"/>
    </source>
</evidence>
<dbReference type="Gene3D" id="1.10.132.80">
    <property type="match status" value="1"/>
</dbReference>
<dbReference type="InterPro" id="IPR032066">
    <property type="entry name" value="GP3_package"/>
</dbReference>
<dbReference type="Pfam" id="PF16677">
    <property type="entry name" value="GP3_package"/>
    <property type="match status" value="1"/>
</dbReference>
<gene>
    <name evidence="1" type="ORF">AUJ73_04920</name>
</gene>
<proteinExistence type="predicted"/>
<evidence type="ECO:0008006" key="3">
    <source>
        <dbReference type="Google" id="ProtNLM"/>
    </source>
</evidence>
<reference evidence="1 2" key="1">
    <citation type="journal article" date="2016" name="Environ. Microbiol.">
        <title>Genomic resolution of a cold subsurface aquifer community provides metabolic insights for novel microbes adapted to high CO concentrations.</title>
        <authorList>
            <person name="Probst A.J."/>
            <person name="Castelle C.J."/>
            <person name="Singh A."/>
            <person name="Brown C.T."/>
            <person name="Anantharaman K."/>
            <person name="Sharon I."/>
            <person name="Hug L.A."/>
            <person name="Burstein D."/>
            <person name="Emerson J.B."/>
            <person name="Thomas B.C."/>
            <person name="Banfield J.F."/>
        </authorList>
    </citation>
    <scope>NUCLEOTIDE SEQUENCE [LARGE SCALE GENOMIC DNA]</scope>
    <source>
        <strain evidence="1">CG1_02_37_22</strain>
    </source>
</reference>
<evidence type="ECO:0000313" key="1">
    <source>
        <dbReference type="EMBL" id="OIO12843.1"/>
    </source>
</evidence>
<organism evidence="1 2">
    <name type="scientific">Candidatus Gottesmanbacteria bacterium CG1_02_37_22</name>
    <dbReference type="NCBI Taxonomy" id="1805209"/>
    <lineage>
        <taxon>Bacteria</taxon>
        <taxon>Candidatus Gottesmaniibacteriota</taxon>
    </lineage>
</organism>
<dbReference type="AlphaFoldDB" id="A0A1J4TPC2"/>
<accession>A0A1J4TPC2</accession>
<protein>
    <recommendedName>
        <fullName evidence="3">Homeodomain phBC6A51-type domain-containing protein</fullName>
    </recommendedName>
</protein>
<dbReference type="STRING" id="1805209.AUJ73_04920"/>
<comment type="caution">
    <text evidence="1">The sequence shown here is derived from an EMBL/GenBank/DDBJ whole genome shotgun (WGS) entry which is preliminary data.</text>
</comment>